<evidence type="ECO:0000256" key="1">
    <source>
        <dbReference type="ARBA" id="ARBA00022617"/>
    </source>
</evidence>
<evidence type="ECO:0000256" key="5">
    <source>
        <dbReference type="PIRSR" id="PIRSR000343-2"/>
    </source>
</evidence>
<dbReference type="GO" id="GO:0004392">
    <property type="term" value="F:heme oxygenase (decyclizing) activity"/>
    <property type="evidence" value="ECO:0007669"/>
    <property type="project" value="InterPro"/>
</dbReference>
<dbReference type="EMBL" id="PPXF01000067">
    <property type="protein sequence ID" value="POH59120.1"/>
    <property type="molecule type" value="Genomic_DNA"/>
</dbReference>
<dbReference type="OrthoDB" id="5493802at2"/>
<evidence type="ECO:0000313" key="7">
    <source>
        <dbReference type="Proteomes" id="UP000237104"/>
    </source>
</evidence>
<sequence>MLATLNSLWLGLPYSSPSRSVLMTATPSSPQRPQDQQQNLADYLRASSSNQHRDTETRSFITELMSGALSLADYTRYLGQYAWVYEALEQLVDRVSQVDRIDVFDPALDRLPAIESDLAALGVDDWRREHPPLPATTEYIAHLQSLTSADRVRCLAHHYTRYLGDLSGGQAIAALVARYYGAAPEQLGFYRFDAINNIVQYKRAYRDRLNAMSLAPAEVNALVAEVDAAFTYNGAVFDGLAR</sequence>
<dbReference type="InterPro" id="IPR016084">
    <property type="entry name" value="Haem_Oase-like_multi-hlx"/>
</dbReference>
<keyword evidence="1 4" id="KW-0349">Heme</keyword>
<evidence type="ECO:0000256" key="2">
    <source>
        <dbReference type="ARBA" id="ARBA00022723"/>
    </source>
</evidence>
<gene>
    <name evidence="6" type="ORF">C3B59_18020</name>
</gene>
<feature type="binding site" evidence="4">
    <location>
        <position position="45"/>
    </location>
    <ligand>
        <name>heme b</name>
        <dbReference type="ChEBI" id="CHEBI:60344"/>
    </ligand>
</feature>
<reference evidence="6 7" key="1">
    <citation type="submission" date="2018-01" db="EMBL/GenBank/DDBJ databases">
        <title>Cryobacterium sp. nov., from glaciers in China.</title>
        <authorList>
            <person name="Liu Q."/>
            <person name="Xin Y.-H."/>
        </authorList>
    </citation>
    <scope>NUCLEOTIDE SEQUENCE [LARGE SCALE GENOMIC DNA]</scope>
    <source>
        <strain evidence="6 7">TMB1-8</strain>
    </source>
</reference>
<dbReference type="InterPro" id="IPR002051">
    <property type="entry name" value="Haem_Oase"/>
</dbReference>
<evidence type="ECO:0000256" key="3">
    <source>
        <dbReference type="ARBA" id="ARBA00023004"/>
    </source>
</evidence>
<dbReference type="GO" id="GO:0006788">
    <property type="term" value="P:heme oxidation"/>
    <property type="evidence" value="ECO:0007669"/>
    <property type="project" value="InterPro"/>
</dbReference>
<dbReference type="CDD" id="cd19165">
    <property type="entry name" value="HemeO"/>
    <property type="match status" value="1"/>
</dbReference>
<dbReference type="Gene3D" id="1.20.910.10">
    <property type="entry name" value="Heme oxygenase-like"/>
    <property type="match status" value="1"/>
</dbReference>
<dbReference type="GO" id="GO:0006979">
    <property type="term" value="P:response to oxidative stress"/>
    <property type="evidence" value="ECO:0007669"/>
    <property type="project" value="TreeGrafter"/>
</dbReference>
<evidence type="ECO:0000256" key="4">
    <source>
        <dbReference type="PIRSR" id="PIRSR000343-1"/>
    </source>
</evidence>
<name>A0A2S3Z5D2_9MICO</name>
<dbReference type="GO" id="GO:0046872">
    <property type="term" value="F:metal ion binding"/>
    <property type="evidence" value="ECO:0007669"/>
    <property type="project" value="UniProtKB-KW"/>
</dbReference>
<dbReference type="GO" id="GO:0042167">
    <property type="term" value="P:heme catabolic process"/>
    <property type="evidence" value="ECO:0007669"/>
    <property type="project" value="TreeGrafter"/>
</dbReference>
<evidence type="ECO:0000313" key="6">
    <source>
        <dbReference type="EMBL" id="POH59120.1"/>
    </source>
</evidence>
<dbReference type="PIRSF" id="PIRSF000343">
    <property type="entry name" value="Haem_Oase"/>
    <property type="match status" value="1"/>
</dbReference>
<dbReference type="Pfam" id="PF01126">
    <property type="entry name" value="Heme_oxygenase"/>
    <property type="match status" value="1"/>
</dbReference>
<keyword evidence="3 5" id="KW-0408">Iron</keyword>
<dbReference type="PRINTS" id="PR00088">
    <property type="entry name" value="HAEMOXYGNASE"/>
</dbReference>
<dbReference type="Proteomes" id="UP000237104">
    <property type="component" value="Unassembled WGS sequence"/>
</dbReference>
<dbReference type="InterPro" id="IPR016053">
    <property type="entry name" value="Haem_Oase-like"/>
</dbReference>
<dbReference type="PANTHER" id="PTHR10720">
    <property type="entry name" value="HEME OXYGENASE"/>
    <property type="match status" value="1"/>
</dbReference>
<feature type="binding site" description="axial binding residue" evidence="5">
    <location>
        <position position="52"/>
    </location>
    <ligand>
        <name>heme b</name>
        <dbReference type="ChEBI" id="CHEBI:60344"/>
    </ligand>
    <ligandPart>
        <name>Fe</name>
        <dbReference type="ChEBI" id="CHEBI:18248"/>
    </ligandPart>
</feature>
<protein>
    <recommendedName>
        <fullName evidence="8">Biliverdin-producing heme oxygenase</fullName>
    </recommendedName>
</protein>
<dbReference type="PANTHER" id="PTHR10720:SF0">
    <property type="entry name" value="HEME OXYGENASE"/>
    <property type="match status" value="1"/>
</dbReference>
<proteinExistence type="predicted"/>
<evidence type="ECO:0008006" key="8">
    <source>
        <dbReference type="Google" id="ProtNLM"/>
    </source>
</evidence>
<dbReference type="GO" id="GO:0020037">
    <property type="term" value="F:heme binding"/>
    <property type="evidence" value="ECO:0007669"/>
    <property type="project" value="TreeGrafter"/>
</dbReference>
<keyword evidence="2 5" id="KW-0479">Metal-binding</keyword>
<comment type="caution">
    <text evidence="6">The sequence shown here is derived from an EMBL/GenBank/DDBJ whole genome shotgun (WGS) entry which is preliminary data.</text>
</comment>
<accession>A0A2S3Z5D2</accession>
<organism evidence="6 7">
    <name type="scientific">Cryobacterium zongtaii</name>
    <dbReference type="NCBI Taxonomy" id="1259217"/>
    <lineage>
        <taxon>Bacteria</taxon>
        <taxon>Bacillati</taxon>
        <taxon>Actinomycetota</taxon>
        <taxon>Actinomycetes</taxon>
        <taxon>Micrococcales</taxon>
        <taxon>Microbacteriaceae</taxon>
        <taxon>Cryobacterium</taxon>
    </lineage>
</organism>
<feature type="binding site" evidence="4">
    <location>
        <position position="159"/>
    </location>
    <ligand>
        <name>heme b</name>
        <dbReference type="ChEBI" id="CHEBI:60344"/>
    </ligand>
</feature>
<dbReference type="AlphaFoldDB" id="A0A2S3Z5D2"/>
<feature type="binding site" evidence="4">
    <location>
        <position position="206"/>
    </location>
    <ligand>
        <name>heme b</name>
        <dbReference type="ChEBI" id="CHEBI:60344"/>
    </ligand>
</feature>
<dbReference type="SUPFAM" id="SSF48613">
    <property type="entry name" value="Heme oxygenase-like"/>
    <property type="match status" value="1"/>
</dbReference>